<dbReference type="InterPro" id="IPR004083">
    <property type="entry name" value="Raptor"/>
</dbReference>
<dbReference type="GO" id="GO:0005737">
    <property type="term" value="C:cytoplasm"/>
    <property type="evidence" value="ECO:0007669"/>
    <property type="project" value="TreeGrafter"/>
</dbReference>
<protein>
    <submittedName>
        <fullName evidence="2">Uncharacterized protein</fullName>
    </submittedName>
</protein>
<dbReference type="GO" id="GO:0071230">
    <property type="term" value="P:cellular response to amino acid stimulus"/>
    <property type="evidence" value="ECO:0007669"/>
    <property type="project" value="TreeGrafter"/>
</dbReference>
<dbReference type="SUPFAM" id="SSF50978">
    <property type="entry name" value="WD40 repeat-like"/>
    <property type="match status" value="1"/>
</dbReference>
<dbReference type="SMART" id="SM00320">
    <property type="entry name" value="WD40"/>
    <property type="match status" value="2"/>
</dbReference>
<dbReference type="GO" id="GO:0009267">
    <property type="term" value="P:cellular response to starvation"/>
    <property type="evidence" value="ECO:0007669"/>
    <property type="project" value="TreeGrafter"/>
</dbReference>
<dbReference type="InterPro" id="IPR036322">
    <property type="entry name" value="WD40_repeat_dom_sf"/>
</dbReference>
<gene>
    <name evidence="1" type="ORF">AaE_015544</name>
    <name evidence="2" type="ORF">DYB31_015903</name>
</gene>
<sequence>AHLYQSKYELLSGSVSGELKFWDLRYNKSSVKTFEAHRSPMTALAVHAFAPVYATGSHNQFIKVFRQDGEQLALIRYHEGFLGERIGPVSCLAFHPHRLLLAAGATDSLIAIYSSDK</sequence>
<accession>A0A397F175</accession>
<evidence type="ECO:0000313" key="2">
    <source>
        <dbReference type="EMBL" id="RHZ11593.1"/>
    </source>
</evidence>
<reference evidence="2 3" key="1">
    <citation type="submission" date="2018-08" db="EMBL/GenBank/DDBJ databases">
        <title>Aphanomyces genome sequencing and annotation.</title>
        <authorList>
            <person name="Minardi D."/>
            <person name="Oidtmann B."/>
            <person name="Van Der Giezen M."/>
            <person name="Studholme D.J."/>
        </authorList>
    </citation>
    <scope>NUCLEOTIDE SEQUENCE [LARGE SCALE GENOMIC DNA]</scope>
    <source>
        <strain evidence="2 3">197901</strain>
    </source>
</reference>
<proteinExistence type="predicted"/>
<dbReference type="Pfam" id="PF00400">
    <property type="entry name" value="WD40"/>
    <property type="match status" value="2"/>
</dbReference>
<dbReference type="GO" id="GO:0031929">
    <property type="term" value="P:TOR signaling"/>
    <property type="evidence" value="ECO:0007669"/>
    <property type="project" value="InterPro"/>
</dbReference>
<dbReference type="EMBL" id="QUTE01010939">
    <property type="protein sequence ID" value="RHZ11593.1"/>
    <property type="molecule type" value="Genomic_DNA"/>
</dbReference>
<reference evidence="1 4" key="2">
    <citation type="submission" date="2019-06" db="EMBL/GenBank/DDBJ databases">
        <title>Genomics analysis of Aphanomyces spp. identifies a new class of oomycete effector associated with host adaptation.</title>
        <authorList>
            <person name="Gaulin E."/>
        </authorList>
    </citation>
    <scope>NUCLEOTIDE SEQUENCE [LARGE SCALE GENOMIC DNA]</scope>
    <source>
        <strain evidence="1 4">E</strain>
    </source>
</reference>
<dbReference type="Proteomes" id="UP000266196">
    <property type="component" value="Unassembled WGS sequence"/>
</dbReference>
<dbReference type="GO" id="GO:0031931">
    <property type="term" value="C:TORC1 complex"/>
    <property type="evidence" value="ECO:0007669"/>
    <property type="project" value="InterPro"/>
</dbReference>
<feature type="non-terminal residue" evidence="2">
    <location>
        <position position="1"/>
    </location>
</feature>
<dbReference type="PANTHER" id="PTHR12848">
    <property type="entry name" value="REGULATORY-ASSOCIATED PROTEIN OF MTOR"/>
    <property type="match status" value="1"/>
</dbReference>
<dbReference type="GO" id="GO:0030674">
    <property type="term" value="F:protein-macromolecule adaptor activity"/>
    <property type="evidence" value="ECO:0007669"/>
    <property type="project" value="TreeGrafter"/>
</dbReference>
<dbReference type="InterPro" id="IPR015943">
    <property type="entry name" value="WD40/YVTN_repeat-like_dom_sf"/>
</dbReference>
<dbReference type="PANTHER" id="PTHR12848:SF16">
    <property type="entry name" value="REGULATORY-ASSOCIATED PROTEIN OF MTOR"/>
    <property type="match status" value="1"/>
</dbReference>
<dbReference type="GO" id="GO:0010506">
    <property type="term" value="P:regulation of autophagy"/>
    <property type="evidence" value="ECO:0007669"/>
    <property type="project" value="TreeGrafter"/>
</dbReference>
<dbReference type="EMBL" id="VJMI01020894">
    <property type="protein sequence ID" value="KAF0703115.1"/>
    <property type="molecule type" value="Genomic_DNA"/>
</dbReference>
<dbReference type="InterPro" id="IPR001680">
    <property type="entry name" value="WD40_rpt"/>
</dbReference>
<evidence type="ECO:0000313" key="1">
    <source>
        <dbReference type="EMBL" id="KAF0703115.1"/>
    </source>
</evidence>
<dbReference type="VEuPathDB" id="FungiDB:H257_18373"/>
<dbReference type="Proteomes" id="UP000469452">
    <property type="component" value="Unassembled WGS sequence"/>
</dbReference>
<evidence type="ECO:0000313" key="4">
    <source>
        <dbReference type="Proteomes" id="UP000469452"/>
    </source>
</evidence>
<comment type="caution">
    <text evidence="2">The sequence shown here is derived from an EMBL/GenBank/DDBJ whole genome shotgun (WGS) entry which is preliminary data.</text>
</comment>
<organism evidence="2 3">
    <name type="scientific">Aphanomyces astaci</name>
    <name type="common">Crayfish plague agent</name>
    <dbReference type="NCBI Taxonomy" id="112090"/>
    <lineage>
        <taxon>Eukaryota</taxon>
        <taxon>Sar</taxon>
        <taxon>Stramenopiles</taxon>
        <taxon>Oomycota</taxon>
        <taxon>Saprolegniomycetes</taxon>
        <taxon>Saprolegniales</taxon>
        <taxon>Verrucalvaceae</taxon>
        <taxon>Aphanomyces</taxon>
    </lineage>
</organism>
<dbReference type="AlphaFoldDB" id="A0A397F175"/>
<evidence type="ECO:0000313" key="3">
    <source>
        <dbReference type="Proteomes" id="UP000266196"/>
    </source>
</evidence>
<name>A0A397F175_APHAT</name>
<dbReference type="Gene3D" id="2.130.10.10">
    <property type="entry name" value="YVTN repeat-like/Quinoprotein amine dehydrogenase"/>
    <property type="match status" value="1"/>
</dbReference>
<dbReference type="GO" id="GO:0030307">
    <property type="term" value="P:positive regulation of cell growth"/>
    <property type="evidence" value="ECO:0007669"/>
    <property type="project" value="TreeGrafter"/>
</dbReference>